<dbReference type="EC" id="4.2.-.-" evidence="4"/>
<evidence type="ECO:0000256" key="2">
    <source>
        <dbReference type="ARBA" id="ARBA00022917"/>
    </source>
</evidence>
<comment type="caution">
    <text evidence="6">The sequence shown here is derived from an EMBL/GenBank/DDBJ whole genome shotgun (WGS) entry which is preliminary data.</text>
</comment>
<evidence type="ECO:0000259" key="5">
    <source>
        <dbReference type="Pfam" id="PF04073"/>
    </source>
</evidence>
<keyword evidence="2 4" id="KW-0648">Protein biosynthesis</keyword>
<accession>A0A7X6N3A3</accession>
<reference evidence="6 7" key="1">
    <citation type="submission" date="2020-04" db="EMBL/GenBank/DDBJ databases">
        <title>MicrobeNet Type strains.</title>
        <authorList>
            <person name="Nicholson A.C."/>
        </authorList>
    </citation>
    <scope>NUCLEOTIDE SEQUENCE [LARGE SCALE GENOMIC DNA]</scope>
    <source>
        <strain evidence="6 7">CCUG 61472</strain>
    </source>
</reference>
<organism evidence="6 7">
    <name type="scientific">Periweissella fabalis</name>
    <dbReference type="NCBI Taxonomy" id="1070421"/>
    <lineage>
        <taxon>Bacteria</taxon>
        <taxon>Bacillati</taxon>
        <taxon>Bacillota</taxon>
        <taxon>Bacilli</taxon>
        <taxon>Lactobacillales</taxon>
        <taxon>Lactobacillaceae</taxon>
        <taxon>Periweissella</taxon>
    </lineage>
</organism>
<dbReference type="SUPFAM" id="SSF55826">
    <property type="entry name" value="YbaK/ProRS associated domain"/>
    <property type="match status" value="1"/>
</dbReference>
<dbReference type="PANTHER" id="PTHR30411">
    <property type="entry name" value="CYTOPLASMIC PROTEIN"/>
    <property type="match status" value="1"/>
</dbReference>
<evidence type="ECO:0000256" key="1">
    <source>
        <dbReference type="ARBA" id="ARBA00009798"/>
    </source>
</evidence>
<evidence type="ECO:0000256" key="3">
    <source>
        <dbReference type="ARBA" id="ARBA00023239"/>
    </source>
</evidence>
<dbReference type="InterPro" id="IPR004369">
    <property type="entry name" value="Prolyl-tRNA_editing_YbaK/EbsC"/>
</dbReference>
<evidence type="ECO:0000256" key="4">
    <source>
        <dbReference type="PIRNR" id="PIRNR006181"/>
    </source>
</evidence>
<dbReference type="EMBL" id="JAAXPN010000002">
    <property type="protein sequence ID" value="NKZ23834.1"/>
    <property type="molecule type" value="Genomic_DNA"/>
</dbReference>
<dbReference type="RefSeq" id="WP_168721635.1">
    <property type="nucleotide sequence ID" value="NZ_JAAXPN010000002.1"/>
</dbReference>
<dbReference type="Gene3D" id="3.90.960.10">
    <property type="entry name" value="YbaK/aminoacyl-tRNA synthetase-associated domain"/>
    <property type="match status" value="1"/>
</dbReference>
<dbReference type="Proteomes" id="UP000549765">
    <property type="component" value="Unassembled WGS sequence"/>
</dbReference>
<gene>
    <name evidence="6" type="ORF">HF964_03295</name>
</gene>
<proteinExistence type="inferred from homology"/>
<keyword evidence="3 4" id="KW-0456">Lyase</keyword>
<dbReference type="GO" id="GO:0016829">
    <property type="term" value="F:lyase activity"/>
    <property type="evidence" value="ECO:0007669"/>
    <property type="project" value="UniProtKB-KW"/>
</dbReference>
<name>A0A7X6N3A3_9LACO</name>
<feature type="domain" description="YbaK/aminoacyl-tRNA synthetase-associated" evidence="5">
    <location>
        <begin position="44"/>
        <end position="151"/>
    </location>
</feature>
<dbReference type="InterPro" id="IPR007214">
    <property type="entry name" value="YbaK/aa-tRNA-synth-assoc-dom"/>
</dbReference>
<evidence type="ECO:0000313" key="7">
    <source>
        <dbReference type="Proteomes" id="UP000549765"/>
    </source>
</evidence>
<dbReference type="Pfam" id="PF04073">
    <property type="entry name" value="tRNA_edit"/>
    <property type="match status" value="1"/>
</dbReference>
<protein>
    <recommendedName>
        <fullName evidence="4">Cys-tRNA(Pro)/Cys-tRNA(Cys) deacylase</fullName>
        <ecNumber evidence="4">4.2.-.-</ecNumber>
    </recommendedName>
</protein>
<dbReference type="AlphaFoldDB" id="A0A7X6N3A3"/>
<dbReference type="InterPro" id="IPR036754">
    <property type="entry name" value="YbaK/aa-tRNA-synt-asso_dom_sf"/>
</dbReference>
<dbReference type="CDD" id="cd00002">
    <property type="entry name" value="YbaK_deacylase"/>
    <property type="match status" value="1"/>
</dbReference>
<evidence type="ECO:0000313" key="6">
    <source>
        <dbReference type="EMBL" id="NKZ23834.1"/>
    </source>
</evidence>
<sequence length="165" mass="18201">MAKKTKLKKTLAEQMLDKAKVSYETIVFPTHDDHGVARFDHGDTDEHQIYKTLALMGNVTGPVVGCVPLDVHLSEKKLAQASGNKKVEMIPLKDLVKTTGYVHGANNPVGIWQTKHFPIFIDQVALDMGEIIVSGGELGRSIKVDAKQLAAFTHAEFVDLTRHEE</sequence>
<comment type="similarity">
    <text evidence="1 4">Belongs to the prolyl-tRNA editing family. YbaK/EbsC subfamily.</text>
</comment>
<dbReference type="PANTHER" id="PTHR30411:SF0">
    <property type="entry name" value="CYS-TRNA(PRO)_CYS-TRNA(CYS) DEACYLASE YBAK"/>
    <property type="match status" value="1"/>
</dbReference>
<dbReference type="PIRSF" id="PIRSF006181">
    <property type="entry name" value="EbsC_YbaK"/>
    <property type="match status" value="1"/>
</dbReference>
<dbReference type="GO" id="GO:0006412">
    <property type="term" value="P:translation"/>
    <property type="evidence" value="ECO:0007669"/>
    <property type="project" value="UniProtKB-KW"/>
</dbReference>
<dbReference type="GO" id="GO:0002161">
    <property type="term" value="F:aminoacyl-tRNA deacylase activity"/>
    <property type="evidence" value="ECO:0007669"/>
    <property type="project" value="InterPro"/>
</dbReference>
<keyword evidence="7" id="KW-1185">Reference proteome</keyword>